<dbReference type="GeneID" id="90952149"/>
<evidence type="ECO:0000313" key="2">
    <source>
        <dbReference type="Proteomes" id="UP000595662"/>
    </source>
</evidence>
<dbReference type="EMBL" id="CP060777">
    <property type="protein sequence ID" value="QQK45623.1"/>
    <property type="molecule type" value="Genomic_DNA"/>
</dbReference>
<name>A0A7T6XQN4_PENDI</name>
<reference evidence="1 2" key="1">
    <citation type="submission" date="2020-08" db="EMBL/GenBank/DDBJ databases">
        <title>The completed genome sequence of the pathogenic ascomycete fungus Penicillium digitatum.</title>
        <authorList>
            <person name="Wang M."/>
        </authorList>
    </citation>
    <scope>NUCLEOTIDE SEQUENCE [LARGE SCALE GENOMIC DNA]</scope>
    <source>
        <strain evidence="1 2">PdW03</strain>
    </source>
</reference>
<proteinExistence type="predicted"/>
<dbReference type="AlphaFoldDB" id="A0A7T6XQN4"/>
<protein>
    <submittedName>
        <fullName evidence="1">Uncharacterized protein</fullName>
    </submittedName>
</protein>
<accession>A0A7T6XQN4</accession>
<dbReference type="RefSeq" id="XP_065957357.1">
    <property type="nucleotide sequence ID" value="XM_066099630.1"/>
</dbReference>
<gene>
    <name evidence="1" type="ORF">Pdw03_0521</name>
</gene>
<sequence>MIQYEYIDRPFLTCVSYSIGSLFFFDLDSSFPLSSLKKRVISVLHGGYISGILQERQKEKDRHVYI</sequence>
<organism evidence="1 2">
    <name type="scientific">Penicillium digitatum</name>
    <name type="common">Green mold</name>
    <dbReference type="NCBI Taxonomy" id="36651"/>
    <lineage>
        <taxon>Eukaryota</taxon>
        <taxon>Fungi</taxon>
        <taxon>Dikarya</taxon>
        <taxon>Ascomycota</taxon>
        <taxon>Pezizomycotina</taxon>
        <taxon>Eurotiomycetes</taxon>
        <taxon>Eurotiomycetidae</taxon>
        <taxon>Eurotiales</taxon>
        <taxon>Aspergillaceae</taxon>
        <taxon>Penicillium</taxon>
    </lineage>
</organism>
<evidence type="ECO:0000313" key="1">
    <source>
        <dbReference type="EMBL" id="QQK45623.1"/>
    </source>
</evidence>
<dbReference type="Proteomes" id="UP000595662">
    <property type="component" value="Chromosome 4"/>
</dbReference>